<dbReference type="PANTHER" id="PTHR43277:SF4">
    <property type="entry name" value="ARGININE DECARBOXYLASE"/>
    <property type="match status" value="1"/>
</dbReference>
<protein>
    <submittedName>
        <fullName evidence="3">Uncharacterized protein</fullName>
    </submittedName>
</protein>
<comment type="caution">
    <text evidence="3">The sequence shown here is derived from an EMBL/GenBank/DDBJ whole genome shotgun (WGS) entry which is preliminary data.</text>
</comment>
<reference evidence="3 4" key="1">
    <citation type="submission" date="2024-08" db="EMBL/GenBank/DDBJ databases">
        <title>Insights into the chromosomal genome structure of Flemingia macrophylla.</title>
        <authorList>
            <person name="Ding Y."/>
            <person name="Zhao Y."/>
            <person name="Bi W."/>
            <person name="Wu M."/>
            <person name="Zhao G."/>
            <person name="Gong Y."/>
            <person name="Li W."/>
            <person name="Zhang P."/>
        </authorList>
    </citation>
    <scope>NUCLEOTIDE SEQUENCE [LARGE SCALE GENOMIC DNA]</scope>
    <source>
        <strain evidence="3">DYQJB</strain>
        <tissue evidence="3">Leaf</tissue>
    </source>
</reference>
<proteinExistence type="predicted"/>
<dbReference type="PANTHER" id="PTHR43277">
    <property type="entry name" value="ARGININE DECARBOXYLASE"/>
    <property type="match status" value="1"/>
</dbReference>
<keyword evidence="2" id="KW-0663">Pyridoxal phosphate</keyword>
<sequence length="190" mass="21144">MFSTFSLSVSCNPKTPNLLKPFHCSGFPNNPGFRLHCYQERSLPPPAVGPDESTERILISKDHVLSDHDLVLQQNGLPPLVSALKASSERNAASFHFPGHNRGRAAPASLTRLIGRRPYVHDLPAIPELDNLFCPQGPILEAQTEAYLWDTGSNNGNLFSRRISDSSKEFSYIRYICYGVIWCSAQVHHS</sequence>
<evidence type="ECO:0000256" key="2">
    <source>
        <dbReference type="ARBA" id="ARBA00022898"/>
    </source>
</evidence>
<comment type="cofactor">
    <cofactor evidence="1">
        <name>pyridoxal 5'-phosphate</name>
        <dbReference type="ChEBI" id="CHEBI:597326"/>
    </cofactor>
</comment>
<evidence type="ECO:0000313" key="3">
    <source>
        <dbReference type="EMBL" id="KAL2328890.1"/>
    </source>
</evidence>
<keyword evidence="4" id="KW-1185">Reference proteome</keyword>
<organism evidence="3 4">
    <name type="scientific">Flemingia macrophylla</name>
    <dbReference type="NCBI Taxonomy" id="520843"/>
    <lineage>
        <taxon>Eukaryota</taxon>
        <taxon>Viridiplantae</taxon>
        <taxon>Streptophyta</taxon>
        <taxon>Embryophyta</taxon>
        <taxon>Tracheophyta</taxon>
        <taxon>Spermatophyta</taxon>
        <taxon>Magnoliopsida</taxon>
        <taxon>eudicotyledons</taxon>
        <taxon>Gunneridae</taxon>
        <taxon>Pentapetalae</taxon>
        <taxon>rosids</taxon>
        <taxon>fabids</taxon>
        <taxon>Fabales</taxon>
        <taxon>Fabaceae</taxon>
        <taxon>Papilionoideae</taxon>
        <taxon>50 kb inversion clade</taxon>
        <taxon>NPAAA clade</taxon>
        <taxon>indigoferoid/millettioid clade</taxon>
        <taxon>Phaseoleae</taxon>
        <taxon>Flemingia</taxon>
    </lineage>
</organism>
<dbReference type="AlphaFoldDB" id="A0ABD1LZD0"/>
<evidence type="ECO:0000256" key="1">
    <source>
        <dbReference type="ARBA" id="ARBA00001933"/>
    </source>
</evidence>
<evidence type="ECO:0000313" key="4">
    <source>
        <dbReference type="Proteomes" id="UP001603857"/>
    </source>
</evidence>
<dbReference type="EMBL" id="JBGMDY010000007">
    <property type="protein sequence ID" value="KAL2328890.1"/>
    <property type="molecule type" value="Genomic_DNA"/>
</dbReference>
<dbReference type="InterPro" id="IPR015421">
    <property type="entry name" value="PyrdxlP-dep_Trfase_major"/>
</dbReference>
<dbReference type="Proteomes" id="UP001603857">
    <property type="component" value="Unassembled WGS sequence"/>
</dbReference>
<accession>A0ABD1LZD0</accession>
<dbReference type="InterPro" id="IPR052357">
    <property type="entry name" value="Orn_Lys_Arg_decarboxylase-I"/>
</dbReference>
<gene>
    <name evidence="3" type="ORF">Fmac_022317</name>
</gene>
<dbReference type="Gene3D" id="3.40.640.10">
    <property type="entry name" value="Type I PLP-dependent aspartate aminotransferase-like (Major domain)"/>
    <property type="match status" value="1"/>
</dbReference>
<name>A0ABD1LZD0_9FABA</name>